<sequence length="82" mass="9620">MAPFVSILIGFLYICGVKASVDEYRLLQYLKENYDSFERPVENSSAPLDVQVRFLLNQILDIDEKNQVMSILAYMDYVRLFF</sequence>
<proteinExistence type="predicted"/>
<dbReference type="GO" id="GO:0005230">
    <property type="term" value="F:extracellular ligand-gated monoatomic ion channel activity"/>
    <property type="evidence" value="ECO:0007669"/>
    <property type="project" value="InterPro"/>
</dbReference>
<dbReference type="KEGG" id="crq:GCK72_005079"/>
<dbReference type="AlphaFoldDB" id="A0A6A5HDA4"/>
<evidence type="ECO:0000256" key="1">
    <source>
        <dbReference type="SAM" id="SignalP"/>
    </source>
</evidence>
<dbReference type="SUPFAM" id="SSF63712">
    <property type="entry name" value="Nicotinic receptor ligand binding domain-like"/>
    <property type="match status" value="1"/>
</dbReference>
<evidence type="ECO:0000313" key="4">
    <source>
        <dbReference type="Proteomes" id="UP000483820"/>
    </source>
</evidence>
<dbReference type="GO" id="GO:0016020">
    <property type="term" value="C:membrane"/>
    <property type="evidence" value="ECO:0007669"/>
    <property type="project" value="InterPro"/>
</dbReference>
<organism evidence="3 4">
    <name type="scientific">Caenorhabditis remanei</name>
    <name type="common">Caenorhabditis vulgaris</name>
    <dbReference type="NCBI Taxonomy" id="31234"/>
    <lineage>
        <taxon>Eukaryota</taxon>
        <taxon>Metazoa</taxon>
        <taxon>Ecdysozoa</taxon>
        <taxon>Nematoda</taxon>
        <taxon>Chromadorea</taxon>
        <taxon>Rhabditida</taxon>
        <taxon>Rhabditina</taxon>
        <taxon>Rhabditomorpha</taxon>
        <taxon>Rhabditoidea</taxon>
        <taxon>Rhabditidae</taxon>
        <taxon>Peloderinae</taxon>
        <taxon>Caenorhabditis</taxon>
    </lineage>
</organism>
<dbReference type="GeneID" id="78774045"/>
<dbReference type="Pfam" id="PF02931">
    <property type="entry name" value="Neur_chan_LBD"/>
    <property type="match status" value="1"/>
</dbReference>
<feature type="domain" description="Neurotransmitter-gated ion-channel ligand-binding" evidence="2">
    <location>
        <begin position="23"/>
        <end position="76"/>
    </location>
</feature>
<evidence type="ECO:0000313" key="3">
    <source>
        <dbReference type="EMBL" id="KAF1765127.1"/>
    </source>
</evidence>
<dbReference type="EMBL" id="WUAV01000002">
    <property type="protein sequence ID" value="KAF1765127.1"/>
    <property type="molecule type" value="Genomic_DNA"/>
</dbReference>
<dbReference type="InterPro" id="IPR006202">
    <property type="entry name" value="Neur_chan_lig-bd"/>
</dbReference>
<keyword evidence="1" id="KW-0732">Signal</keyword>
<evidence type="ECO:0000259" key="2">
    <source>
        <dbReference type="Pfam" id="PF02931"/>
    </source>
</evidence>
<dbReference type="Proteomes" id="UP000483820">
    <property type="component" value="Chromosome II"/>
</dbReference>
<dbReference type="CTD" id="78774045"/>
<feature type="chain" id="PRO_5025403242" description="Neurotransmitter-gated ion-channel ligand-binding domain-containing protein" evidence="1">
    <location>
        <begin position="20"/>
        <end position="82"/>
    </location>
</feature>
<feature type="signal peptide" evidence="1">
    <location>
        <begin position="1"/>
        <end position="19"/>
    </location>
</feature>
<dbReference type="RefSeq" id="XP_053589215.1">
    <property type="nucleotide sequence ID" value="XM_053725021.1"/>
</dbReference>
<protein>
    <recommendedName>
        <fullName evidence="2">Neurotransmitter-gated ion-channel ligand-binding domain-containing protein</fullName>
    </recommendedName>
</protein>
<gene>
    <name evidence="3" type="ORF">GCK72_005079</name>
</gene>
<dbReference type="InterPro" id="IPR036734">
    <property type="entry name" value="Neur_chan_lig-bd_sf"/>
</dbReference>
<reference evidence="3 4" key="1">
    <citation type="submission" date="2019-12" db="EMBL/GenBank/DDBJ databases">
        <title>Chromosome-level assembly of the Caenorhabditis remanei genome.</title>
        <authorList>
            <person name="Teterina A.A."/>
            <person name="Willis J.H."/>
            <person name="Phillips P.C."/>
        </authorList>
    </citation>
    <scope>NUCLEOTIDE SEQUENCE [LARGE SCALE GENOMIC DNA]</scope>
    <source>
        <strain evidence="3 4">PX506</strain>
        <tissue evidence="3">Whole organism</tissue>
    </source>
</reference>
<dbReference type="Gene3D" id="2.70.170.10">
    <property type="entry name" value="Neurotransmitter-gated ion-channel ligand-binding domain"/>
    <property type="match status" value="1"/>
</dbReference>
<comment type="caution">
    <text evidence="3">The sequence shown here is derived from an EMBL/GenBank/DDBJ whole genome shotgun (WGS) entry which is preliminary data.</text>
</comment>
<accession>A0A6A5HDA4</accession>
<name>A0A6A5HDA4_CAERE</name>